<protein>
    <submittedName>
        <fullName evidence="2">Uncharacterized protein</fullName>
    </submittedName>
</protein>
<sequence length="72" mass="7620">YSSQDRGASYRGRGGRSDGGGRRGGGRGGRRSGGRSGYGASDGHADQYDIKCSGESKKGKKFDTKKQTILYI</sequence>
<dbReference type="WBParaSite" id="PS1159_v2.g1377.t1">
    <property type="protein sequence ID" value="PS1159_v2.g1377.t1"/>
    <property type="gene ID" value="PS1159_v2.g1377"/>
</dbReference>
<accession>A0AC35F4A0</accession>
<evidence type="ECO:0000313" key="2">
    <source>
        <dbReference type="WBParaSite" id="PS1159_v2.g1377.t1"/>
    </source>
</evidence>
<name>A0AC35F4A0_9BILA</name>
<proteinExistence type="predicted"/>
<dbReference type="Proteomes" id="UP000887580">
    <property type="component" value="Unplaced"/>
</dbReference>
<evidence type="ECO:0000313" key="1">
    <source>
        <dbReference type="Proteomes" id="UP000887580"/>
    </source>
</evidence>
<organism evidence="1 2">
    <name type="scientific">Panagrolaimus sp. PS1159</name>
    <dbReference type="NCBI Taxonomy" id="55785"/>
    <lineage>
        <taxon>Eukaryota</taxon>
        <taxon>Metazoa</taxon>
        <taxon>Ecdysozoa</taxon>
        <taxon>Nematoda</taxon>
        <taxon>Chromadorea</taxon>
        <taxon>Rhabditida</taxon>
        <taxon>Tylenchina</taxon>
        <taxon>Panagrolaimomorpha</taxon>
        <taxon>Panagrolaimoidea</taxon>
        <taxon>Panagrolaimidae</taxon>
        <taxon>Panagrolaimus</taxon>
    </lineage>
</organism>
<reference evidence="2" key="1">
    <citation type="submission" date="2022-11" db="UniProtKB">
        <authorList>
            <consortium name="WormBaseParasite"/>
        </authorList>
    </citation>
    <scope>IDENTIFICATION</scope>
</reference>